<evidence type="ECO:0000313" key="5">
    <source>
        <dbReference type="EMBL" id="KAK9071013.1"/>
    </source>
</evidence>
<sequence length="377" mass="41416">MAFSFRLPISLFLIAVINTVAVSAVPETEYNSLLSALRYRGYHVFANAIATTDLHYDIITGGNFTFFAPIDSILYTLDMSLSAADYTAAMRFHVVPRRFSISDLRKLPYGLTSLPTLLRDHEIRIVNPLSLPLPITVEGVGISVPDLYCDAHIAVHGLETVIDFRSVSDSMNSTSKSEILIQDHIPTDVLRESYAPSPQVEVQVVAPPPQMSIVSGIDTVASPVTVPSPDVSLAERRLQPEILSESIIQSQQSPEAKSEFVTQSLQSPKTKSESVTQSHQSLGTYFESTTQPLEQHVSVAAGSEFIPENIHHVSLAAKSTGTTVEEEFTPVDDLLVDCPVTDDDREQMNIANIRGGDHYMRELYTPARMTCAHGSVW</sequence>
<name>A0AAP0DDL0_9ASTR</name>
<evidence type="ECO:0000259" key="4">
    <source>
        <dbReference type="SMART" id="SM00554"/>
    </source>
</evidence>
<evidence type="ECO:0000256" key="2">
    <source>
        <dbReference type="SAM" id="MobiDB-lite"/>
    </source>
</evidence>
<dbReference type="InterPro" id="IPR052806">
    <property type="entry name" value="Fasciclin-like_AGP"/>
</dbReference>
<feature type="domain" description="FAS1" evidence="4">
    <location>
        <begin position="65"/>
        <end position="165"/>
    </location>
</feature>
<proteinExistence type="inferred from homology"/>
<dbReference type="PANTHER" id="PTHR33985:SF15">
    <property type="entry name" value="FASCICLIN-LIKE ARABINOGALACTAN PROTEIN 19"/>
    <property type="match status" value="1"/>
</dbReference>
<comment type="similarity">
    <text evidence="1">Belongs to the fasciclin-like AGP family.</text>
</comment>
<dbReference type="PANTHER" id="PTHR33985">
    <property type="entry name" value="OS02G0491300 PROTEIN-RELATED"/>
    <property type="match status" value="1"/>
</dbReference>
<accession>A0AAP0DDL0</accession>
<dbReference type="EMBL" id="JBCNJP010000011">
    <property type="protein sequence ID" value="KAK9071013.1"/>
    <property type="molecule type" value="Genomic_DNA"/>
</dbReference>
<keyword evidence="6" id="KW-1185">Reference proteome</keyword>
<feature type="chain" id="PRO_5043055677" description="FAS1 domain-containing protein" evidence="3">
    <location>
        <begin position="25"/>
        <end position="377"/>
    </location>
</feature>
<dbReference type="AlphaFoldDB" id="A0AAP0DDL0"/>
<feature type="region of interest" description="Disordered" evidence="2">
    <location>
        <begin position="247"/>
        <end position="277"/>
    </location>
</feature>
<reference evidence="5 6" key="1">
    <citation type="submission" date="2024-04" db="EMBL/GenBank/DDBJ databases">
        <title>The reference genome of an endangered Asteraceae, Deinandra increscens subsp. villosa, native to the Central Coast of California.</title>
        <authorList>
            <person name="Guilliams M."/>
            <person name="Hasenstab-Lehman K."/>
            <person name="Meyer R."/>
            <person name="Mcevoy S."/>
        </authorList>
    </citation>
    <scope>NUCLEOTIDE SEQUENCE [LARGE SCALE GENOMIC DNA]</scope>
    <source>
        <tissue evidence="5">Leaf</tissue>
    </source>
</reference>
<dbReference type="SMART" id="SM00554">
    <property type="entry name" value="FAS1"/>
    <property type="match status" value="1"/>
</dbReference>
<evidence type="ECO:0000256" key="3">
    <source>
        <dbReference type="SAM" id="SignalP"/>
    </source>
</evidence>
<comment type="caution">
    <text evidence="5">The sequence shown here is derived from an EMBL/GenBank/DDBJ whole genome shotgun (WGS) entry which is preliminary data.</text>
</comment>
<gene>
    <name evidence="5" type="ORF">SSX86_009581</name>
</gene>
<feature type="signal peptide" evidence="3">
    <location>
        <begin position="1"/>
        <end position="24"/>
    </location>
</feature>
<evidence type="ECO:0000256" key="1">
    <source>
        <dbReference type="ARBA" id="ARBA00007843"/>
    </source>
</evidence>
<dbReference type="Gene3D" id="2.30.180.10">
    <property type="entry name" value="FAS1 domain"/>
    <property type="match status" value="1"/>
</dbReference>
<dbReference type="InterPro" id="IPR036378">
    <property type="entry name" value="FAS1_dom_sf"/>
</dbReference>
<protein>
    <recommendedName>
        <fullName evidence="4">FAS1 domain-containing protein</fullName>
    </recommendedName>
</protein>
<dbReference type="Proteomes" id="UP001408789">
    <property type="component" value="Unassembled WGS sequence"/>
</dbReference>
<evidence type="ECO:0000313" key="6">
    <source>
        <dbReference type="Proteomes" id="UP001408789"/>
    </source>
</evidence>
<dbReference type="InterPro" id="IPR000782">
    <property type="entry name" value="FAS1_domain"/>
</dbReference>
<feature type="compositionally biased region" description="Polar residues" evidence="2">
    <location>
        <begin position="260"/>
        <end position="277"/>
    </location>
</feature>
<organism evidence="5 6">
    <name type="scientific">Deinandra increscens subsp. villosa</name>
    <dbReference type="NCBI Taxonomy" id="3103831"/>
    <lineage>
        <taxon>Eukaryota</taxon>
        <taxon>Viridiplantae</taxon>
        <taxon>Streptophyta</taxon>
        <taxon>Embryophyta</taxon>
        <taxon>Tracheophyta</taxon>
        <taxon>Spermatophyta</taxon>
        <taxon>Magnoliopsida</taxon>
        <taxon>eudicotyledons</taxon>
        <taxon>Gunneridae</taxon>
        <taxon>Pentapetalae</taxon>
        <taxon>asterids</taxon>
        <taxon>campanulids</taxon>
        <taxon>Asterales</taxon>
        <taxon>Asteraceae</taxon>
        <taxon>Asteroideae</taxon>
        <taxon>Heliantheae alliance</taxon>
        <taxon>Madieae</taxon>
        <taxon>Madiinae</taxon>
        <taxon>Deinandra</taxon>
    </lineage>
</organism>
<dbReference type="Pfam" id="PF02469">
    <property type="entry name" value="Fasciclin"/>
    <property type="match status" value="1"/>
</dbReference>
<keyword evidence="3" id="KW-0732">Signal</keyword>
<dbReference type="SUPFAM" id="SSF82153">
    <property type="entry name" value="FAS1 domain"/>
    <property type="match status" value="1"/>
</dbReference>